<dbReference type="Proteomes" id="UP001174997">
    <property type="component" value="Unassembled WGS sequence"/>
</dbReference>
<feature type="compositionally biased region" description="Polar residues" evidence="1">
    <location>
        <begin position="121"/>
        <end position="146"/>
    </location>
</feature>
<name>A0AA39ZCJ2_9PEZI</name>
<evidence type="ECO:0000313" key="2">
    <source>
        <dbReference type="EMBL" id="KAK0668454.1"/>
    </source>
</evidence>
<feature type="compositionally biased region" description="Low complexity" evidence="1">
    <location>
        <begin position="17"/>
        <end position="36"/>
    </location>
</feature>
<organism evidence="2 3">
    <name type="scientific">Cercophora samala</name>
    <dbReference type="NCBI Taxonomy" id="330535"/>
    <lineage>
        <taxon>Eukaryota</taxon>
        <taxon>Fungi</taxon>
        <taxon>Dikarya</taxon>
        <taxon>Ascomycota</taxon>
        <taxon>Pezizomycotina</taxon>
        <taxon>Sordariomycetes</taxon>
        <taxon>Sordariomycetidae</taxon>
        <taxon>Sordariales</taxon>
        <taxon>Lasiosphaeriaceae</taxon>
        <taxon>Cercophora</taxon>
    </lineage>
</organism>
<accession>A0AA39ZCJ2</accession>
<keyword evidence="3" id="KW-1185">Reference proteome</keyword>
<sequence>MDFPAVPNHAVGYGYQQKQQGVARQGQQVSGSVGSGARNLTLGQDTAARKIQGTGEKAPNDIHPQEPGDHPAQQAEVGHPHVLQNQQGEQGEEAAVDGQEGKVDEKKQDDGEKSEAVKSPSADQNTGSDEINETPETPETQNNNDTSIDDAHNGNNQNHGDHERLDANVYDSTPIQGTNETTAATNGDLADAVQEDGGSSGSAEMLPKIPGAWPTV</sequence>
<dbReference type="AlphaFoldDB" id="A0AA39ZCJ2"/>
<comment type="caution">
    <text evidence="2">The sequence shown here is derived from an EMBL/GenBank/DDBJ whole genome shotgun (WGS) entry which is preliminary data.</text>
</comment>
<dbReference type="EMBL" id="JAULSY010000056">
    <property type="protein sequence ID" value="KAK0668454.1"/>
    <property type="molecule type" value="Genomic_DNA"/>
</dbReference>
<gene>
    <name evidence="2" type="ORF">QBC41DRAFT_321844</name>
</gene>
<reference evidence="2" key="1">
    <citation type="submission" date="2023-06" db="EMBL/GenBank/DDBJ databases">
        <title>Genome-scale phylogeny and comparative genomics of the fungal order Sordariales.</title>
        <authorList>
            <consortium name="Lawrence Berkeley National Laboratory"/>
            <person name="Hensen N."/>
            <person name="Bonometti L."/>
            <person name="Westerberg I."/>
            <person name="Brannstrom I.O."/>
            <person name="Guillou S."/>
            <person name="Cros-Aarteil S."/>
            <person name="Calhoun S."/>
            <person name="Haridas S."/>
            <person name="Kuo A."/>
            <person name="Mondo S."/>
            <person name="Pangilinan J."/>
            <person name="Riley R."/>
            <person name="Labutti K."/>
            <person name="Andreopoulos B."/>
            <person name="Lipzen A."/>
            <person name="Chen C."/>
            <person name="Yanf M."/>
            <person name="Daum C."/>
            <person name="Ng V."/>
            <person name="Clum A."/>
            <person name="Steindorff A."/>
            <person name="Ohm R."/>
            <person name="Martin F."/>
            <person name="Silar P."/>
            <person name="Natvig D."/>
            <person name="Lalanne C."/>
            <person name="Gautier V."/>
            <person name="Ament-Velasquez S.L."/>
            <person name="Kruys A."/>
            <person name="Hutchinson M.I."/>
            <person name="Powell A.J."/>
            <person name="Barry K."/>
            <person name="Miller A.N."/>
            <person name="Grigoriev I.V."/>
            <person name="Debuchy R."/>
            <person name="Gladieux P."/>
            <person name="Thoren M.H."/>
            <person name="Johannesson H."/>
        </authorList>
    </citation>
    <scope>NUCLEOTIDE SEQUENCE</scope>
    <source>
        <strain evidence="2">CBS 307.81</strain>
    </source>
</reference>
<feature type="compositionally biased region" description="Basic and acidic residues" evidence="1">
    <location>
        <begin position="99"/>
        <end position="116"/>
    </location>
</feature>
<feature type="compositionally biased region" description="Basic and acidic residues" evidence="1">
    <location>
        <begin position="58"/>
        <end position="69"/>
    </location>
</feature>
<evidence type="ECO:0000256" key="1">
    <source>
        <dbReference type="SAM" id="MobiDB-lite"/>
    </source>
</evidence>
<feature type="region of interest" description="Disordered" evidence="1">
    <location>
        <begin position="17"/>
        <end position="216"/>
    </location>
</feature>
<protein>
    <submittedName>
        <fullName evidence="2">Uncharacterized protein</fullName>
    </submittedName>
</protein>
<feature type="compositionally biased region" description="Polar residues" evidence="1">
    <location>
        <begin position="170"/>
        <end position="185"/>
    </location>
</feature>
<evidence type="ECO:0000313" key="3">
    <source>
        <dbReference type="Proteomes" id="UP001174997"/>
    </source>
</evidence>
<proteinExistence type="predicted"/>